<reference evidence="6" key="1">
    <citation type="submission" date="2015-12" db="EMBL/GenBank/DDBJ databases">
        <title>De novo transcriptome assembly of four potential Pierce s Disease insect vectors from Arizona vineyards.</title>
        <authorList>
            <person name="Tassone E.E."/>
        </authorList>
    </citation>
    <scope>NUCLEOTIDE SEQUENCE</scope>
</reference>
<dbReference type="PROSITE" id="PS00531">
    <property type="entry name" value="RNASE_T2_2"/>
    <property type="match status" value="1"/>
</dbReference>
<name>A0A1B6DBJ7_9HEMI</name>
<keyword evidence="5" id="KW-0812">Transmembrane</keyword>
<feature type="active site" evidence="3">
    <location>
        <position position="137"/>
    </location>
</feature>
<dbReference type="CDD" id="cd01061">
    <property type="entry name" value="RNase_T2_euk"/>
    <property type="match status" value="1"/>
</dbReference>
<protein>
    <submittedName>
        <fullName evidence="6">Uncharacterized protein</fullName>
    </submittedName>
</protein>
<dbReference type="PANTHER" id="PTHR11240:SF22">
    <property type="entry name" value="RIBONUCLEASE T2"/>
    <property type="match status" value="1"/>
</dbReference>
<proteinExistence type="inferred from homology"/>
<keyword evidence="5" id="KW-0472">Membrane</keyword>
<dbReference type="GO" id="GO:0005576">
    <property type="term" value="C:extracellular region"/>
    <property type="evidence" value="ECO:0007669"/>
    <property type="project" value="TreeGrafter"/>
</dbReference>
<dbReference type="GO" id="GO:0033897">
    <property type="term" value="F:ribonuclease T2 activity"/>
    <property type="evidence" value="ECO:0007669"/>
    <property type="project" value="InterPro"/>
</dbReference>
<evidence type="ECO:0000256" key="5">
    <source>
        <dbReference type="SAM" id="Phobius"/>
    </source>
</evidence>
<dbReference type="SUPFAM" id="SSF55895">
    <property type="entry name" value="Ribonuclease Rh-like"/>
    <property type="match status" value="1"/>
</dbReference>
<dbReference type="AlphaFoldDB" id="A0A1B6DBJ7"/>
<accession>A0A1B6DBJ7</accession>
<evidence type="ECO:0000256" key="1">
    <source>
        <dbReference type="ARBA" id="ARBA00007469"/>
    </source>
</evidence>
<feature type="active site" evidence="3">
    <location>
        <position position="141"/>
    </location>
</feature>
<evidence type="ECO:0000256" key="3">
    <source>
        <dbReference type="PIRSR" id="PIRSR633697-1"/>
    </source>
</evidence>
<dbReference type="PANTHER" id="PTHR11240">
    <property type="entry name" value="RIBONUCLEASE T2"/>
    <property type="match status" value="1"/>
</dbReference>
<dbReference type="Gene3D" id="3.90.730.10">
    <property type="entry name" value="Ribonuclease T2-like"/>
    <property type="match status" value="1"/>
</dbReference>
<evidence type="ECO:0000313" key="6">
    <source>
        <dbReference type="EMBL" id="JAS23010.1"/>
    </source>
</evidence>
<evidence type="ECO:0000256" key="4">
    <source>
        <dbReference type="RuleBase" id="RU004328"/>
    </source>
</evidence>
<organism evidence="6">
    <name type="scientific">Clastoptera arizonana</name>
    <name type="common">Arizona spittle bug</name>
    <dbReference type="NCBI Taxonomy" id="38151"/>
    <lineage>
        <taxon>Eukaryota</taxon>
        <taxon>Metazoa</taxon>
        <taxon>Ecdysozoa</taxon>
        <taxon>Arthropoda</taxon>
        <taxon>Hexapoda</taxon>
        <taxon>Insecta</taxon>
        <taxon>Pterygota</taxon>
        <taxon>Neoptera</taxon>
        <taxon>Paraneoptera</taxon>
        <taxon>Hemiptera</taxon>
        <taxon>Auchenorrhyncha</taxon>
        <taxon>Cercopoidea</taxon>
        <taxon>Clastopteridae</taxon>
        <taxon>Clastoptera</taxon>
    </lineage>
</organism>
<comment type="similarity">
    <text evidence="1 4">Belongs to the RNase T2 family.</text>
</comment>
<keyword evidence="2" id="KW-1015">Disulfide bond</keyword>
<sequence>MQVSTQRKIYHGSAIVIFSLLFLGSIVLFASVDHPRSNENWDLLIFTQHWPNTVCLLWEEKTLHKVSGNHTCSFPRHQGVWSIHGIWPTKLGTKGPIFCNTSYHFNSSQLEPIETNLTDYWVDIERPSTKYAFWRHEWRKHGTCATVLPQLDTEVKYFTQGLEWIQQYNMADVLGRGGVLASDERGYKLSVLWNAVTRVLGKNPDIQCVKDSVSGQWFIFELRICFNKILELTDCDGIKLSNNGFWKSNMITNCPEDLPIQYPNTLPSPKKKTFTKTSYR</sequence>
<dbReference type="InterPro" id="IPR036430">
    <property type="entry name" value="RNase_T2-like_sf"/>
</dbReference>
<feature type="active site" evidence="3">
    <location>
        <position position="84"/>
    </location>
</feature>
<dbReference type="InterPro" id="IPR033697">
    <property type="entry name" value="Ribonuclease_T2_eukaryotic"/>
</dbReference>
<dbReference type="GO" id="GO:0003723">
    <property type="term" value="F:RNA binding"/>
    <property type="evidence" value="ECO:0007669"/>
    <property type="project" value="InterPro"/>
</dbReference>
<dbReference type="InterPro" id="IPR033130">
    <property type="entry name" value="RNase_T2_His_AS_2"/>
</dbReference>
<gene>
    <name evidence="6" type="ORF">g.29039</name>
</gene>
<dbReference type="Pfam" id="PF00445">
    <property type="entry name" value="Ribonuclease_T2"/>
    <property type="match status" value="1"/>
</dbReference>
<dbReference type="GO" id="GO:0006401">
    <property type="term" value="P:RNA catabolic process"/>
    <property type="evidence" value="ECO:0007669"/>
    <property type="project" value="TreeGrafter"/>
</dbReference>
<evidence type="ECO:0000256" key="2">
    <source>
        <dbReference type="ARBA" id="ARBA00023157"/>
    </source>
</evidence>
<dbReference type="InterPro" id="IPR001568">
    <property type="entry name" value="RNase_T2-like"/>
</dbReference>
<keyword evidence="5" id="KW-1133">Transmembrane helix</keyword>
<feature type="transmembrane region" description="Helical" evidence="5">
    <location>
        <begin position="12"/>
        <end position="32"/>
    </location>
</feature>
<dbReference type="EMBL" id="GEDC01014288">
    <property type="protein sequence ID" value="JAS23010.1"/>
    <property type="molecule type" value="Transcribed_RNA"/>
</dbReference>